<feature type="region of interest" description="Disordered" evidence="1">
    <location>
        <begin position="16"/>
        <end position="49"/>
    </location>
</feature>
<organism evidence="2 3">
    <name type="scientific">Eumeta variegata</name>
    <name type="common">Bagworm moth</name>
    <name type="synonym">Eumeta japonica</name>
    <dbReference type="NCBI Taxonomy" id="151549"/>
    <lineage>
        <taxon>Eukaryota</taxon>
        <taxon>Metazoa</taxon>
        <taxon>Ecdysozoa</taxon>
        <taxon>Arthropoda</taxon>
        <taxon>Hexapoda</taxon>
        <taxon>Insecta</taxon>
        <taxon>Pterygota</taxon>
        <taxon>Neoptera</taxon>
        <taxon>Endopterygota</taxon>
        <taxon>Lepidoptera</taxon>
        <taxon>Glossata</taxon>
        <taxon>Ditrysia</taxon>
        <taxon>Tineoidea</taxon>
        <taxon>Psychidae</taxon>
        <taxon>Oiketicinae</taxon>
        <taxon>Eumeta</taxon>
    </lineage>
</organism>
<keyword evidence="3" id="KW-1185">Reference proteome</keyword>
<gene>
    <name evidence="2" type="ORF">EVAR_3702_1</name>
</gene>
<name>A0A4C1SRB2_EUMVA</name>
<sequence length="108" mass="11356">MCESTSLIITGEKSGGVAALLPSDPQPPAPDPPGLRPSRSPAAPLPPHTSEKIYRYENNIINWTSAERVCARAGARGGAATGGTTRREGGLGTIRVHLFLHNSILVFV</sequence>
<protein>
    <recommendedName>
        <fullName evidence="4">C-type lectin domain-containing protein</fullName>
    </recommendedName>
</protein>
<proteinExistence type="predicted"/>
<evidence type="ECO:0000313" key="3">
    <source>
        <dbReference type="Proteomes" id="UP000299102"/>
    </source>
</evidence>
<evidence type="ECO:0000313" key="2">
    <source>
        <dbReference type="EMBL" id="GBP04763.1"/>
    </source>
</evidence>
<dbReference type="Proteomes" id="UP000299102">
    <property type="component" value="Unassembled WGS sequence"/>
</dbReference>
<dbReference type="EMBL" id="BGZK01000015">
    <property type="protein sequence ID" value="GBP04763.1"/>
    <property type="molecule type" value="Genomic_DNA"/>
</dbReference>
<evidence type="ECO:0008006" key="4">
    <source>
        <dbReference type="Google" id="ProtNLM"/>
    </source>
</evidence>
<evidence type="ECO:0000256" key="1">
    <source>
        <dbReference type="SAM" id="MobiDB-lite"/>
    </source>
</evidence>
<accession>A0A4C1SRB2</accession>
<reference evidence="2 3" key="1">
    <citation type="journal article" date="2019" name="Commun. Biol.">
        <title>The bagworm genome reveals a unique fibroin gene that provides high tensile strength.</title>
        <authorList>
            <person name="Kono N."/>
            <person name="Nakamura H."/>
            <person name="Ohtoshi R."/>
            <person name="Tomita M."/>
            <person name="Numata K."/>
            <person name="Arakawa K."/>
        </authorList>
    </citation>
    <scope>NUCLEOTIDE SEQUENCE [LARGE SCALE GENOMIC DNA]</scope>
</reference>
<dbReference type="AlphaFoldDB" id="A0A4C1SRB2"/>
<feature type="compositionally biased region" description="Pro residues" evidence="1">
    <location>
        <begin position="24"/>
        <end position="35"/>
    </location>
</feature>
<comment type="caution">
    <text evidence="2">The sequence shown here is derived from an EMBL/GenBank/DDBJ whole genome shotgun (WGS) entry which is preliminary data.</text>
</comment>